<dbReference type="Proteomes" id="UP000594454">
    <property type="component" value="Chromosome 2"/>
</dbReference>
<dbReference type="OrthoDB" id="1918044at2759"/>
<dbReference type="AlphaFoldDB" id="A0A7R8YUY6"/>
<organism evidence="8 9">
    <name type="scientific">Hermetia illucens</name>
    <name type="common">Black soldier fly</name>
    <dbReference type="NCBI Taxonomy" id="343691"/>
    <lineage>
        <taxon>Eukaryota</taxon>
        <taxon>Metazoa</taxon>
        <taxon>Ecdysozoa</taxon>
        <taxon>Arthropoda</taxon>
        <taxon>Hexapoda</taxon>
        <taxon>Insecta</taxon>
        <taxon>Pterygota</taxon>
        <taxon>Neoptera</taxon>
        <taxon>Endopterygota</taxon>
        <taxon>Diptera</taxon>
        <taxon>Brachycera</taxon>
        <taxon>Stratiomyomorpha</taxon>
        <taxon>Stratiomyidae</taxon>
        <taxon>Hermetiinae</taxon>
        <taxon>Hermetia</taxon>
    </lineage>
</organism>
<dbReference type="InterPro" id="IPR025258">
    <property type="entry name" value="RH_dom"/>
</dbReference>
<feature type="region of interest" description="Disordered" evidence="6">
    <location>
        <begin position="397"/>
        <end position="422"/>
    </location>
</feature>
<dbReference type="InParanoid" id="A0A7R8YUY6"/>
<evidence type="ECO:0000313" key="9">
    <source>
        <dbReference type="Proteomes" id="UP000594454"/>
    </source>
</evidence>
<dbReference type="InterPro" id="IPR051366">
    <property type="entry name" value="DEF8"/>
</dbReference>
<evidence type="ECO:0000256" key="2">
    <source>
        <dbReference type="ARBA" id="ARBA00022737"/>
    </source>
</evidence>
<dbReference type="SMART" id="SM01175">
    <property type="entry name" value="DUF4206"/>
    <property type="match status" value="1"/>
</dbReference>
<evidence type="ECO:0000256" key="3">
    <source>
        <dbReference type="ARBA" id="ARBA00022771"/>
    </source>
</evidence>
<keyword evidence="2" id="KW-0677">Repeat</keyword>
<dbReference type="SMART" id="SM00109">
    <property type="entry name" value="C1"/>
    <property type="match status" value="1"/>
</dbReference>
<proteinExistence type="inferred from homology"/>
<accession>A0A7R8YUY6</accession>
<dbReference type="Pfam" id="PF00130">
    <property type="entry name" value="C1_1"/>
    <property type="match status" value="1"/>
</dbReference>
<keyword evidence="4" id="KW-0862">Zinc</keyword>
<evidence type="ECO:0000256" key="6">
    <source>
        <dbReference type="SAM" id="MobiDB-lite"/>
    </source>
</evidence>
<dbReference type="FunCoup" id="A0A7R8YUY6">
    <property type="interactions" value="20"/>
</dbReference>
<dbReference type="PANTHER" id="PTHR12326">
    <property type="entry name" value="PLECKSTRIN HOMOLOGY DOMAIN CONTAINING PROTEIN"/>
    <property type="match status" value="1"/>
</dbReference>
<dbReference type="InterPro" id="IPR047983">
    <property type="entry name" value="DEF8_C1"/>
</dbReference>
<dbReference type="PROSITE" id="PS50081">
    <property type="entry name" value="ZF_DAG_PE_2"/>
    <property type="match status" value="1"/>
</dbReference>
<keyword evidence="1" id="KW-0479">Metal-binding</keyword>
<dbReference type="EMBL" id="LR899010">
    <property type="protein sequence ID" value="CAD7083264.1"/>
    <property type="molecule type" value="Genomic_DNA"/>
</dbReference>
<dbReference type="Gene3D" id="3.30.60.20">
    <property type="match status" value="1"/>
</dbReference>
<protein>
    <recommendedName>
        <fullName evidence="7">Phorbol-ester/DAG-type domain-containing protein</fullName>
    </recommendedName>
</protein>
<sequence length="422" mass="48344">MNSLRESLASIPSAISSFVYENQINPQTVSSPSSLSGDDSSEKSHTIPAALIKEQWQIVLGLDACLPELKTAEDKCKALILTSEECSEERKWLVRHLVELRYRIKELEEIINDPNESFSETKVILGHHFTVQPTHLPTAKQHCDHCTGIIWSVVQASYVCTDCEFIVHHKCAPNIIRICAHVITTERKYPIDEICPEIGLAAQDYKCAECQANFDFKKMWTEPRLCDYSGLYYCPTCHWNSVSIIPARVIHNWDFSSHKKLSVIKKIREDLTFMRKYLCECRVATEKKLLEGQIGNRRHLIQTPDVYSISDLVQAESGLLIEFLNRVYDAFEKHIRSCEICSGKGYICEICSNNEVIYPFDDGSVSCEKCLTIYHRICWTRHMQKCPRCARVEERKSKTNDAELTPTTPTEDIKNDPTTELN</sequence>
<name>A0A7R8YUY6_HERIL</name>
<keyword evidence="3" id="KW-0863">Zinc-finger</keyword>
<gene>
    <name evidence="8" type="ORF">HERILL_LOCUS6236</name>
</gene>
<evidence type="ECO:0000256" key="1">
    <source>
        <dbReference type="ARBA" id="ARBA00022723"/>
    </source>
</evidence>
<dbReference type="GO" id="GO:0008270">
    <property type="term" value="F:zinc ion binding"/>
    <property type="evidence" value="ECO:0007669"/>
    <property type="project" value="UniProtKB-KW"/>
</dbReference>
<comment type="similarity">
    <text evidence="5">Belongs to the DEF8 family.</text>
</comment>
<dbReference type="PANTHER" id="PTHR12326:SF3">
    <property type="entry name" value="DIFFERENTIALLY EXPRESSED IN FDCP 8 HOMOLOG"/>
    <property type="match status" value="1"/>
</dbReference>
<feature type="domain" description="Phorbol-ester/DAG-type" evidence="7">
    <location>
        <begin position="126"/>
        <end position="179"/>
    </location>
</feature>
<dbReference type="InterPro" id="IPR002219">
    <property type="entry name" value="PKC_DAG/PE"/>
</dbReference>
<evidence type="ECO:0000256" key="5">
    <source>
        <dbReference type="ARBA" id="ARBA00029450"/>
    </source>
</evidence>
<evidence type="ECO:0000313" key="8">
    <source>
        <dbReference type="EMBL" id="CAD7083264.1"/>
    </source>
</evidence>
<evidence type="ECO:0000259" key="7">
    <source>
        <dbReference type="PROSITE" id="PS50081"/>
    </source>
</evidence>
<dbReference type="InterPro" id="IPR036280">
    <property type="entry name" value="Multihaem_cyt_sf"/>
</dbReference>
<dbReference type="Pfam" id="PF13901">
    <property type="entry name" value="RH_dom"/>
    <property type="match status" value="1"/>
</dbReference>
<dbReference type="SUPFAM" id="SSF48695">
    <property type="entry name" value="Multiheme cytochromes"/>
    <property type="match status" value="1"/>
</dbReference>
<dbReference type="SUPFAM" id="SSF57889">
    <property type="entry name" value="Cysteine-rich domain"/>
    <property type="match status" value="1"/>
</dbReference>
<dbReference type="CDD" id="cd20819">
    <property type="entry name" value="C1_DEF8"/>
    <property type="match status" value="1"/>
</dbReference>
<feature type="compositionally biased region" description="Basic and acidic residues" evidence="6">
    <location>
        <begin position="411"/>
        <end position="422"/>
    </location>
</feature>
<dbReference type="InterPro" id="IPR046349">
    <property type="entry name" value="C1-like_sf"/>
</dbReference>
<keyword evidence="9" id="KW-1185">Reference proteome</keyword>
<evidence type="ECO:0000256" key="4">
    <source>
        <dbReference type="ARBA" id="ARBA00022833"/>
    </source>
</evidence>
<reference evidence="8 9" key="1">
    <citation type="submission" date="2020-11" db="EMBL/GenBank/DDBJ databases">
        <authorList>
            <person name="Wallbank WR R."/>
            <person name="Pardo Diaz C."/>
            <person name="Kozak K."/>
            <person name="Martin S."/>
            <person name="Jiggins C."/>
            <person name="Moest M."/>
            <person name="Warren A I."/>
            <person name="Generalovic N T."/>
            <person name="Byers J.R.P. K."/>
            <person name="Montejo-Kovacevich G."/>
            <person name="Yen C E."/>
        </authorList>
    </citation>
    <scope>NUCLEOTIDE SEQUENCE [LARGE SCALE GENOMIC DNA]</scope>
</reference>